<comment type="caution">
    <text evidence="1">The sequence shown here is derived from an EMBL/GenBank/DDBJ whole genome shotgun (WGS) entry which is preliminary data.</text>
</comment>
<organism evidence="1 2">
    <name type="scientific">Lipomyces orientalis</name>
    <dbReference type="NCBI Taxonomy" id="1233043"/>
    <lineage>
        <taxon>Eukaryota</taxon>
        <taxon>Fungi</taxon>
        <taxon>Dikarya</taxon>
        <taxon>Ascomycota</taxon>
        <taxon>Saccharomycotina</taxon>
        <taxon>Lipomycetes</taxon>
        <taxon>Lipomycetales</taxon>
        <taxon>Lipomycetaceae</taxon>
        <taxon>Lipomyces</taxon>
    </lineage>
</organism>
<gene>
    <name evidence="1" type="ORF">V1517DRAFT_337070</name>
</gene>
<evidence type="ECO:0000313" key="2">
    <source>
        <dbReference type="Proteomes" id="UP001489719"/>
    </source>
</evidence>
<protein>
    <submittedName>
        <fullName evidence="1">Uncharacterized protein</fullName>
    </submittedName>
</protein>
<proteinExistence type="predicted"/>
<dbReference type="Proteomes" id="UP001489719">
    <property type="component" value="Unassembled WGS sequence"/>
</dbReference>
<sequence length="124" mass="14261">MALSNMLRRFKRFENFDIREDKRILVYGFSLNSGVMILTSMYELLPETLENVVNSPSLFDQQTPSGLVVIASYILGLAIFSVLNLVVHTLSQRSVVHSRQRSWTQSYSWASLRFAKTYSFQSSK</sequence>
<reference evidence="2" key="1">
    <citation type="journal article" date="2024" name="Front. Bioeng. Biotechnol.">
        <title>Genome-scale model development and genomic sequencing of the oleaginous clade Lipomyces.</title>
        <authorList>
            <person name="Czajka J.J."/>
            <person name="Han Y."/>
            <person name="Kim J."/>
            <person name="Mondo S.J."/>
            <person name="Hofstad B.A."/>
            <person name="Robles A."/>
            <person name="Haridas S."/>
            <person name="Riley R."/>
            <person name="LaButti K."/>
            <person name="Pangilinan J."/>
            <person name="Andreopoulos W."/>
            <person name="Lipzen A."/>
            <person name="Yan J."/>
            <person name="Wang M."/>
            <person name="Ng V."/>
            <person name="Grigoriev I.V."/>
            <person name="Spatafora J.W."/>
            <person name="Magnuson J.K."/>
            <person name="Baker S.E."/>
            <person name="Pomraning K.R."/>
        </authorList>
    </citation>
    <scope>NUCLEOTIDE SEQUENCE [LARGE SCALE GENOMIC DNA]</scope>
    <source>
        <strain evidence="2">CBS 10300</strain>
    </source>
</reference>
<keyword evidence="2" id="KW-1185">Reference proteome</keyword>
<dbReference type="EMBL" id="MU970052">
    <property type="protein sequence ID" value="KAK9324255.1"/>
    <property type="molecule type" value="Genomic_DNA"/>
</dbReference>
<accession>A0ACC3TU54</accession>
<name>A0ACC3TU54_9ASCO</name>
<evidence type="ECO:0000313" key="1">
    <source>
        <dbReference type="EMBL" id="KAK9324255.1"/>
    </source>
</evidence>